<dbReference type="AlphaFoldDB" id="A0A251TC41"/>
<keyword evidence="2" id="KW-1185">Reference proteome</keyword>
<reference evidence="2" key="1">
    <citation type="journal article" date="2017" name="Nature">
        <title>The sunflower genome provides insights into oil metabolism, flowering and Asterid evolution.</title>
        <authorList>
            <person name="Badouin H."/>
            <person name="Gouzy J."/>
            <person name="Grassa C.J."/>
            <person name="Murat F."/>
            <person name="Staton S.E."/>
            <person name="Cottret L."/>
            <person name="Lelandais-Briere C."/>
            <person name="Owens G.L."/>
            <person name="Carrere S."/>
            <person name="Mayjonade B."/>
            <person name="Legrand L."/>
            <person name="Gill N."/>
            <person name="Kane N.C."/>
            <person name="Bowers J.E."/>
            <person name="Hubner S."/>
            <person name="Bellec A."/>
            <person name="Berard A."/>
            <person name="Berges H."/>
            <person name="Blanchet N."/>
            <person name="Boniface M.C."/>
            <person name="Brunel D."/>
            <person name="Catrice O."/>
            <person name="Chaidir N."/>
            <person name="Claudel C."/>
            <person name="Donnadieu C."/>
            <person name="Faraut T."/>
            <person name="Fievet G."/>
            <person name="Helmstetter N."/>
            <person name="King M."/>
            <person name="Knapp S.J."/>
            <person name="Lai Z."/>
            <person name="Le Paslier M.C."/>
            <person name="Lippi Y."/>
            <person name="Lorenzon L."/>
            <person name="Mandel J.R."/>
            <person name="Marage G."/>
            <person name="Marchand G."/>
            <person name="Marquand E."/>
            <person name="Bret-Mestries E."/>
            <person name="Morien E."/>
            <person name="Nambeesan S."/>
            <person name="Nguyen T."/>
            <person name="Pegot-Espagnet P."/>
            <person name="Pouilly N."/>
            <person name="Raftis F."/>
            <person name="Sallet E."/>
            <person name="Schiex T."/>
            <person name="Thomas J."/>
            <person name="Vandecasteele C."/>
            <person name="Vares D."/>
            <person name="Vear F."/>
            <person name="Vautrin S."/>
            <person name="Crespi M."/>
            <person name="Mangin B."/>
            <person name="Burke J.M."/>
            <person name="Salse J."/>
            <person name="Munos S."/>
            <person name="Vincourt P."/>
            <person name="Rieseberg L.H."/>
            <person name="Langlade N.B."/>
        </authorList>
    </citation>
    <scope>NUCLEOTIDE SEQUENCE [LARGE SCALE GENOMIC DNA]</scope>
    <source>
        <strain evidence="2">cv. SF193</strain>
    </source>
</reference>
<name>A0A251TC41_HELAN</name>
<proteinExistence type="predicted"/>
<dbReference type="InParanoid" id="A0A251TC41"/>
<organism evidence="1 2">
    <name type="scientific">Helianthus annuus</name>
    <name type="common">Common sunflower</name>
    <dbReference type="NCBI Taxonomy" id="4232"/>
    <lineage>
        <taxon>Eukaryota</taxon>
        <taxon>Viridiplantae</taxon>
        <taxon>Streptophyta</taxon>
        <taxon>Embryophyta</taxon>
        <taxon>Tracheophyta</taxon>
        <taxon>Spermatophyta</taxon>
        <taxon>Magnoliopsida</taxon>
        <taxon>eudicotyledons</taxon>
        <taxon>Gunneridae</taxon>
        <taxon>Pentapetalae</taxon>
        <taxon>asterids</taxon>
        <taxon>campanulids</taxon>
        <taxon>Asterales</taxon>
        <taxon>Asteraceae</taxon>
        <taxon>Asteroideae</taxon>
        <taxon>Heliantheae alliance</taxon>
        <taxon>Heliantheae</taxon>
        <taxon>Helianthus</taxon>
    </lineage>
</organism>
<sequence>MGQFRKKSYFGSGDTWWSNTSWDKKLPFAGADWWGVFYVDIAGFEAWTYSRKCWYVGNIHIQMTGQFLQEVFAS</sequence>
<gene>
    <name evidence="1" type="ORF">HannXRQ_Chr11g0344771</name>
</gene>
<accession>A0A251TC41</accession>
<protein>
    <submittedName>
        <fullName evidence="1">Uncharacterized protein</fullName>
    </submittedName>
</protein>
<evidence type="ECO:0000313" key="1">
    <source>
        <dbReference type="EMBL" id="OTG08710.1"/>
    </source>
</evidence>
<dbReference type="EMBL" id="CM007900">
    <property type="protein sequence ID" value="OTG08710.1"/>
    <property type="molecule type" value="Genomic_DNA"/>
</dbReference>
<evidence type="ECO:0000313" key="2">
    <source>
        <dbReference type="Proteomes" id="UP000215914"/>
    </source>
</evidence>
<dbReference type="Proteomes" id="UP000215914">
    <property type="component" value="Chromosome 11"/>
</dbReference>